<feature type="compositionally biased region" description="Low complexity" evidence="1">
    <location>
        <begin position="35"/>
        <end position="79"/>
    </location>
</feature>
<feature type="chain" id="PRO_5046872933" description="Proteophosphoglycan ppg4" evidence="2">
    <location>
        <begin position="24"/>
        <end position="97"/>
    </location>
</feature>
<evidence type="ECO:0008006" key="5">
    <source>
        <dbReference type="Google" id="ProtNLM"/>
    </source>
</evidence>
<protein>
    <recommendedName>
        <fullName evidence="5">Proteophosphoglycan ppg4</fullName>
    </recommendedName>
</protein>
<dbReference type="EMBL" id="JBHTND010000020">
    <property type="protein sequence ID" value="MFD1302838.1"/>
    <property type="molecule type" value="Genomic_DNA"/>
</dbReference>
<name>A0ABW3X1K1_9HYPH</name>
<evidence type="ECO:0000256" key="1">
    <source>
        <dbReference type="SAM" id="MobiDB-lite"/>
    </source>
</evidence>
<evidence type="ECO:0000313" key="4">
    <source>
        <dbReference type="Proteomes" id="UP001597176"/>
    </source>
</evidence>
<sequence>MTAIKISAAAAAMVLALSGTAFAQAGMPESHGTNAAGSKSGVVGKGDSLEAGPATTGTATAPGARMAPGTAMPATPGMTNDNPSAAQRPVSPAPAAR</sequence>
<accession>A0ABW3X1K1</accession>
<gene>
    <name evidence="3" type="ORF">ACFQ4G_14785</name>
</gene>
<evidence type="ECO:0000313" key="3">
    <source>
        <dbReference type="EMBL" id="MFD1302838.1"/>
    </source>
</evidence>
<feature type="region of interest" description="Disordered" evidence="1">
    <location>
        <begin position="25"/>
        <end position="97"/>
    </location>
</feature>
<feature type="signal peptide" evidence="2">
    <location>
        <begin position="1"/>
        <end position="23"/>
    </location>
</feature>
<keyword evidence="2" id="KW-0732">Signal</keyword>
<organism evidence="3 4">
    <name type="scientific">Methylobacterium marchantiae</name>
    <dbReference type="NCBI Taxonomy" id="600331"/>
    <lineage>
        <taxon>Bacteria</taxon>
        <taxon>Pseudomonadati</taxon>
        <taxon>Pseudomonadota</taxon>
        <taxon>Alphaproteobacteria</taxon>
        <taxon>Hyphomicrobiales</taxon>
        <taxon>Methylobacteriaceae</taxon>
        <taxon>Methylobacterium</taxon>
    </lineage>
</organism>
<dbReference type="Proteomes" id="UP001597176">
    <property type="component" value="Unassembled WGS sequence"/>
</dbReference>
<dbReference type="RefSeq" id="WP_238205218.1">
    <property type="nucleotide sequence ID" value="NZ_JBHTND010000020.1"/>
</dbReference>
<comment type="caution">
    <text evidence="3">The sequence shown here is derived from an EMBL/GenBank/DDBJ whole genome shotgun (WGS) entry which is preliminary data.</text>
</comment>
<reference evidence="4" key="1">
    <citation type="journal article" date="2019" name="Int. J. Syst. Evol. Microbiol.">
        <title>The Global Catalogue of Microorganisms (GCM) 10K type strain sequencing project: providing services to taxonomists for standard genome sequencing and annotation.</title>
        <authorList>
            <consortium name="The Broad Institute Genomics Platform"/>
            <consortium name="The Broad Institute Genome Sequencing Center for Infectious Disease"/>
            <person name="Wu L."/>
            <person name="Ma J."/>
        </authorList>
    </citation>
    <scope>NUCLEOTIDE SEQUENCE [LARGE SCALE GENOMIC DNA]</scope>
    <source>
        <strain evidence="4">CCUG 56108</strain>
    </source>
</reference>
<evidence type="ECO:0000256" key="2">
    <source>
        <dbReference type="SAM" id="SignalP"/>
    </source>
</evidence>
<proteinExistence type="predicted"/>
<keyword evidence="4" id="KW-1185">Reference proteome</keyword>